<accession>A0A5J9T328</accession>
<dbReference type="Gramene" id="TVU05368">
    <property type="protein sequence ID" value="TVU05368"/>
    <property type="gene ID" value="EJB05_48527"/>
</dbReference>
<dbReference type="AlphaFoldDB" id="A0A5J9T328"/>
<protein>
    <recommendedName>
        <fullName evidence="3">HMA domain-containing protein</fullName>
    </recommendedName>
</protein>
<keyword evidence="2" id="KW-1185">Reference proteome</keyword>
<evidence type="ECO:0000313" key="2">
    <source>
        <dbReference type="Proteomes" id="UP000324897"/>
    </source>
</evidence>
<dbReference type="EMBL" id="RWGY01000051">
    <property type="protein sequence ID" value="TVU05368.1"/>
    <property type="molecule type" value="Genomic_DNA"/>
</dbReference>
<gene>
    <name evidence="1" type="ORF">EJB05_48527</name>
</gene>
<evidence type="ECO:0000313" key="1">
    <source>
        <dbReference type="EMBL" id="TVU05368.1"/>
    </source>
</evidence>
<evidence type="ECO:0008006" key="3">
    <source>
        <dbReference type="Google" id="ProtNLM"/>
    </source>
</evidence>
<reference evidence="1 2" key="1">
    <citation type="journal article" date="2019" name="Sci. Rep.">
        <title>A high-quality genome of Eragrostis curvula grass provides insights into Poaceae evolution and supports new strategies to enhance forage quality.</title>
        <authorList>
            <person name="Carballo J."/>
            <person name="Santos B.A.C.M."/>
            <person name="Zappacosta D."/>
            <person name="Garbus I."/>
            <person name="Selva J.P."/>
            <person name="Gallo C.A."/>
            <person name="Diaz A."/>
            <person name="Albertini E."/>
            <person name="Caccamo M."/>
            <person name="Echenique V."/>
        </authorList>
    </citation>
    <scope>NUCLEOTIDE SEQUENCE [LARGE SCALE GENOMIC DNA]</scope>
    <source>
        <strain evidence="2">cv. Victoria</strain>
        <tissue evidence="1">Leaf</tissue>
    </source>
</reference>
<organism evidence="1 2">
    <name type="scientific">Eragrostis curvula</name>
    <name type="common">weeping love grass</name>
    <dbReference type="NCBI Taxonomy" id="38414"/>
    <lineage>
        <taxon>Eukaryota</taxon>
        <taxon>Viridiplantae</taxon>
        <taxon>Streptophyta</taxon>
        <taxon>Embryophyta</taxon>
        <taxon>Tracheophyta</taxon>
        <taxon>Spermatophyta</taxon>
        <taxon>Magnoliopsida</taxon>
        <taxon>Liliopsida</taxon>
        <taxon>Poales</taxon>
        <taxon>Poaceae</taxon>
        <taxon>PACMAD clade</taxon>
        <taxon>Chloridoideae</taxon>
        <taxon>Eragrostideae</taxon>
        <taxon>Eragrostidinae</taxon>
        <taxon>Eragrostis</taxon>
    </lineage>
</organism>
<proteinExistence type="predicted"/>
<dbReference type="Proteomes" id="UP000324897">
    <property type="component" value="Unassembled WGS sequence"/>
</dbReference>
<dbReference type="OrthoDB" id="695731at2759"/>
<comment type="caution">
    <text evidence="1">The sequence shown here is derived from an EMBL/GenBank/DDBJ whole genome shotgun (WGS) entry which is preliminary data.</text>
</comment>
<name>A0A5J9T328_9POAL</name>
<sequence length="84" mass="9340">MAPITLRMEVHCFGCRSKIVKAIMKADPYEVTSKDQVLFLENGNVVVIGRDLNGPRIRQAVERKMLTSVSIVMNPVASIPEPDD</sequence>